<evidence type="ECO:0000313" key="2">
    <source>
        <dbReference type="EMBL" id="RMM70007.1"/>
    </source>
</evidence>
<name>A0A3M3FGD1_PSESG</name>
<dbReference type="Proteomes" id="UP000276829">
    <property type="component" value="Unassembled WGS sequence"/>
</dbReference>
<proteinExistence type="predicted"/>
<evidence type="ECO:0000313" key="4">
    <source>
        <dbReference type="Proteomes" id="UP000279057"/>
    </source>
</evidence>
<protein>
    <submittedName>
        <fullName evidence="1">Uncharacterized protein</fullName>
    </submittedName>
</protein>
<organism evidence="1 4">
    <name type="scientific">Pseudomonas savastanoi pv. glycinea</name>
    <name type="common">Pseudomonas syringae pv. glycinea</name>
    <dbReference type="NCBI Taxonomy" id="318"/>
    <lineage>
        <taxon>Bacteria</taxon>
        <taxon>Pseudomonadati</taxon>
        <taxon>Pseudomonadota</taxon>
        <taxon>Gammaproteobacteria</taxon>
        <taxon>Pseudomonadales</taxon>
        <taxon>Pseudomonadaceae</taxon>
        <taxon>Pseudomonas</taxon>
    </lineage>
</organism>
<sequence length="40" mass="4539">MFDQAACCRCTYSKSICQEKPRRVEDWGSVFLAIGYAPHA</sequence>
<evidence type="ECO:0000313" key="1">
    <source>
        <dbReference type="EMBL" id="RMM60372.1"/>
    </source>
</evidence>
<dbReference type="Proteomes" id="UP000279057">
    <property type="component" value="Unassembled WGS sequence"/>
</dbReference>
<dbReference type="EMBL" id="RBON01000123">
    <property type="protein sequence ID" value="RMM70007.1"/>
    <property type="molecule type" value="Genomic_DNA"/>
</dbReference>
<reference evidence="3 4" key="1">
    <citation type="submission" date="2018-08" db="EMBL/GenBank/DDBJ databases">
        <title>Recombination of ecologically and evolutionarily significant loci maintains genetic cohesion in the Pseudomonas syringae species complex.</title>
        <authorList>
            <person name="Dillon M."/>
            <person name="Thakur S."/>
            <person name="Almeida R.N.D."/>
            <person name="Weir B.S."/>
            <person name="Guttman D.S."/>
        </authorList>
    </citation>
    <scope>NUCLEOTIDE SEQUENCE [LARGE SCALE GENOMIC DNA]</scope>
    <source>
        <strain evidence="2 3">ICMP 4324</strain>
        <strain evidence="1 4">ICMP 4332</strain>
    </source>
</reference>
<dbReference type="EMBL" id="RBOM01000269">
    <property type="protein sequence ID" value="RMM60372.1"/>
    <property type="molecule type" value="Genomic_DNA"/>
</dbReference>
<dbReference type="AlphaFoldDB" id="A0A3M3FGD1"/>
<evidence type="ECO:0000313" key="3">
    <source>
        <dbReference type="Proteomes" id="UP000276829"/>
    </source>
</evidence>
<comment type="caution">
    <text evidence="1">The sequence shown here is derived from an EMBL/GenBank/DDBJ whole genome shotgun (WGS) entry which is preliminary data.</text>
</comment>
<accession>A0A3M3FGD1</accession>
<gene>
    <name evidence="2" type="ORF">ALQ73_102224</name>
    <name evidence="1" type="ORF">ALQ74_05425</name>
</gene>